<accession>A0A8T9MZR5</accession>
<protein>
    <submittedName>
        <fullName evidence="1">Uncharacterized protein</fullName>
    </submittedName>
</protein>
<dbReference type="Proteomes" id="UP000831534">
    <property type="component" value="Chromosome"/>
</dbReference>
<gene>
    <name evidence="1" type="ORF">LVJ77_03415</name>
</gene>
<evidence type="ECO:0000313" key="2">
    <source>
        <dbReference type="Proteomes" id="UP000831534"/>
    </source>
</evidence>
<reference evidence="1" key="2">
    <citation type="journal article" date="2022" name="Res Sq">
        <title>Evolution of multicellular longitudinally dividing oral cavity symbionts (Neisseriaceae).</title>
        <authorList>
            <person name="Nyongesa S."/>
            <person name="Weber P."/>
            <person name="Bernet E."/>
            <person name="Pullido F."/>
            <person name="Nieckarz M."/>
            <person name="Delaby M."/>
            <person name="Nieves C."/>
            <person name="Viehboeck T."/>
            <person name="Krause N."/>
            <person name="Rivera-Millot A."/>
            <person name="Nakamura A."/>
            <person name="Vischer N."/>
            <person name="VanNieuwenhze M."/>
            <person name="Brun Y."/>
            <person name="Cava F."/>
            <person name="Bulgheresi S."/>
            <person name="Veyrier F."/>
        </authorList>
    </citation>
    <scope>NUCLEOTIDE SEQUENCE</scope>
    <source>
        <strain evidence="1">17694</strain>
    </source>
</reference>
<name>A0A8T9MZR5_9NEIS</name>
<dbReference type="EMBL" id="CP091521">
    <property type="protein sequence ID" value="UOP05273.1"/>
    <property type="molecule type" value="Genomic_DNA"/>
</dbReference>
<organism evidence="1 2">
    <name type="scientific">Conchiformibius kuhniae</name>
    <dbReference type="NCBI Taxonomy" id="211502"/>
    <lineage>
        <taxon>Bacteria</taxon>
        <taxon>Pseudomonadati</taxon>
        <taxon>Pseudomonadota</taxon>
        <taxon>Betaproteobacteria</taxon>
        <taxon>Neisseriales</taxon>
        <taxon>Neisseriaceae</taxon>
        <taxon>Conchiformibius</taxon>
    </lineage>
</organism>
<evidence type="ECO:0000313" key="1">
    <source>
        <dbReference type="EMBL" id="UOP05273.1"/>
    </source>
</evidence>
<reference evidence="1" key="1">
    <citation type="submission" date="2021-12" db="EMBL/GenBank/DDBJ databases">
        <authorList>
            <person name="Veyrier F.J."/>
        </authorList>
    </citation>
    <scope>NUCLEOTIDE SEQUENCE</scope>
    <source>
        <strain evidence="1">17694</strain>
    </source>
</reference>
<keyword evidence="2" id="KW-1185">Reference proteome</keyword>
<dbReference type="AlphaFoldDB" id="A0A8T9MZR5"/>
<proteinExistence type="predicted"/>
<sequence>MEAADNINVVTGTSKTVLNSDGSVSAQAVDAPEAAPVANEPAPTVTRTRTVLKYVTETVRVRGRNVKRTYPKYVTETYTVPAPRTAPAPKKAAPVLDGTSCSAPCVPAASAYTVPTKKARKNCAAL</sequence>